<name>G8UI79_TANFA</name>
<gene>
    <name evidence="1" type="ordered locus">BFO_3244</name>
</gene>
<evidence type="ECO:0000313" key="2">
    <source>
        <dbReference type="Proteomes" id="UP000005436"/>
    </source>
</evidence>
<dbReference type="eggNOG" id="ENOG502ZS1Q">
    <property type="taxonomic scope" value="Bacteria"/>
</dbReference>
<proteinExistence type="predicted"/>
<accession>G8UI79</accession>
<reference evidence="2" key="1">
    <citation type="submission" date="2011-12" db="EMBL/GenBank/DDBJ databases">
        <title>Complete sequence of Tannerella forsythia ATCC 43037.</title>
        <authorList>
            <person name="Dewhirst F."/>
            <person name="Tanner A."/>
            <person name="Izard J."/>
            <person name="Brinkac L."/>
            <person name="Durkin A.S."/>
            <person name="Hostetler J."/>
            <person name="Shetty J."/>
            <person name="Torralba M."/>
            <person name="Gill S."/>
            <person name="Nelson K."/>
        </authorList>
    </citation>
    <scope>NUCLEOTIDE SEQUENCE [LARGE SCALE GENOMIC DNA]</scope>
    <source>
        <strain evidence="2">ATCC 43037 / JCM 10827 / CCUG 33226 / KCTC 5666 / FDC 338</strain>
    </source>
</reference>
<sequence>MENIVHLRIWKNIENKPVTCCKLVDFLYAASVAGKQFGTEY</sequence>
<dbReference type="PATRIC" id="fig|203275.8.peg.2799"/>
<dbReference type="KEGG" id="tfo:BFO_3244"/>
<dbReference type="STRING" id="203275.BFO_3244"/>
<dbReference type="HOGENOM" id="CLU_3277870_0_0_10"/>
<keyword evidence="2" id="KW-1185">Reference proteome</keyword>
<dbReference type="AlphaFoldDB" id="G8UI79"/>
<dbReference type="Proteomes" id="UP000005436">
    <property type="component" value="Chromosome"/>
</dbReference>
<protein>
    <submittedName>
        <fullName evidence="1">Uncharacterized protein</fullName>
    </submittedName>
</protein>
<organism evidence="1 2">
    <name type="scientific">Tannerella forsythia (strain ATCC 43037 / JCM 10827 / CCUG 21028 A / KCTC 5666 / FDC 338)</name>
    <name type="common">Bacteroides forsythus</name>
    <dbReference type="NCBI Taxonomy" id="203275"/>
    <lineage>
        <taxon>Bacteria</taxon>
        <taxon>Pseudomonadati</taxon>
        <taxon>Bacteroidota</taxon>
        <taxon>Bacteroidia</taxon>
        <taxon>Bacteroidales</taxon>
        <taxon>Tannerellaceae</taxon>
        <taxon>Tannerella</taxon>
    </lineage>
</organism>
<evidence type="ECO:0000313" key="1">
    <source>
        <dbReference type="EMBL" id="AEW20289.1"/>
    </source>
</evidence>
<dbReference type="EMBL" id="CP003191">
    <property type="protein sequence ID" value="AEW20289.1"/>
    <property type="molecule type" value="Genomic_DNA"/>
</dbReference>